<feature type="domain" description="Zinc finger PMZ-type" evidence="1">
    <location>
        <begin position="37"/>
        <end position="64"/>
    </location>
</feature>
<reference evidence="2 3" key="1">
    <citation type="submission" date="2015-01" db="EMBL/GenBank/DDBJ databases">
        <title>Genome of allotetraploid Gossypium barbadense reveals genomic plasticity and fiber elongation in cotton evolution.</title>
        <authorList>
            <person name="Chen X."/>
            <person name="Liu X."/>
            <person name="Zhao B."/>
            <person name="Zheng H."/>
            <person name="Hu Y."/>
            <person name="Lu G."/>
            <person name="Yang C."/>
            <person name="Chen J."/>
            <person name="Shan C."/>
            <person name="Zhang L."/>
            <person name="Zhou Y."/>
            <person name="Wang L."/>
            <person name="Guo W."/>
            <person name="Bai Y."/>
            <person name="Ruan J."/>
            <person name="Shangguan X."/>
            <person name="Mao Y."/>
            <person name="Jiang J."/>
            <person name="Zhu Y."/>
            <person name="Lei J."/>
            <person name="Kang H."/>
            <person name="Chen S."/>
            <person name="He X."/>
            <person name="Wang R."/>
            <person name="Wang Y."/>
            <person name="Chen J."/>
            <person name="Wang L."/>
            <person name="Yu S."/>
            <person name="Wang B."/>
            <person name="Wei J."/>
            <person name="Song S."/>
            <person name="Lu X."/>
            <person name="Gao Z."/>
            <person name="Gu W."/>
            <person name="Deng X."/>
            <person name="Ma D."/>
            <person name="Wang S."/>
            <person name="Liang W."/>
            <person name="Fang L."/>
            <person name="Cai C."/>
            <person name="Zhu X."/>
            <person name="Zhou B."/>
            <person name="Zhang Y."/>
            <person name="Chen Z."/>
            <person name="Xu S."/>
            <person name="Zhu R."/>
            <person name="Wang S."/>
            <person name="Zhang T."/>
            <person name="Zhao G."/>
        </authorList>
    </citation>
    <scope>NUCLEOTIDE SEQUENCE [LARGE SCALE GENOMIC DNA]</scope>
    <source>
        <strain evidence="3">cv. Xinhai21</strain>
        <tissue evidence="2">Leaf</tissue>
    </source>
</reference>
<protein>
    <recommendedName>
        <fullName evidence="1">Zinc finger PMZ-type domain-containing protein</fullName>
    </recommendedName>
</protein>
<dbReference type="AlphaFoldDB" id="A0A2P5WXM0"/>
<dbReference type="InterPro" id="IPR006564">
    <property type="entry name" value="Znf_PMZ"/>
</dbReference>
<dbReference type="GO" id="GO:0008270">
    <property type="term" value="F:zinc ion binding"/>
    <property type="evidence" value="ECO:0007669"/>
    <property type="project" value="InterPro"/>
</dbReference>
<sequence>MYTVCHDRDNLWFCVTEFDRPHEGIIGGQYRVHLRNRTCHFGRFDALRYPCAHVIAACQNLCLNPMSYVDEVYKIKTMYNVWRHIFPPIPDERKWLPVLLTPFKLLSDRELRRKLKGRPCSTRIRTNMDIWEITNQQKLCGCQNHCHMGVVDGFVLDSSLDQLSTEVVVSPVGDLVVGVGRVTHLDRIMTVAVFASPMAEVFESLKVMEIGRKKSSLMVRRAIPHATTAYRLAVDSE</sequence>
<dbReference type="Proteomes" id="UP000239757">
    <property type="component" value="Unassembled WGS sequence"/>
</dbReference>
<dbReference type="SMART" id="SM00575">
    <property type="entry name" value="ZnF_PMZ"/>
    <property type="match status" value="1"/>
</dbReference>
<organism evidence="2 3">
    <name type="scientific">Gossypium barbadense</name>
    <name type="common">Sea Island cotton</name>
    <name type="synonym">Hibiscus barbadensis</name>
    <dbReference type="NCBI Taxonomy" id="3634"/>
    <lineage>
        <taxon>Eukaryota</taxon>
        <taxon>Viridiplantae</taxon>
        <taxon>Streptophyta</taxon>
        <taxon>Embryophyta</taxon>
        <taxon>Tracheophyta</taxon>
        <taxon>Spermatophyta</taxon>
        <taxon>Magnoliopsida</taxon>
        <taxon>eudicotyledons</taxon>
        <taxon>Gunneridae</taxon>
        <taxon>Pentapetalae</taxon>
        <taxon>rosids</taxon>
        <taxon>malvids</taxon>
        <taxon>Malvales</taxon>
        <taxon>Malvaceae</taxon>
        <taxon>Malvoideae</taxon>
        <taxon>Gossypium</taxon>
    </lineage>
</organism>
<dbReference type="OrthoDB" id="1931668at2759"/>
<dbReference type="EMBL" id="KZ666172">
    <property type="protein sequence ID" value="PPR95846.1"/>
    <property type="molecule type" value="Genomic_DNA"/>
</dbReference>
<name>A0A2P5WXM0_GOSBA</name>
<gene>
    <name evidence="2" type="ORF">GOBAR_AA24817</name>
</gene>
<evidence type="ECO:0000313" key="2">
    <source>
        <dbReference type="EMBL" id="PPR95846.1"/>
    </source>
</evidence>
<evidence type="ECO:0000313" key="3">
    <source>
        <dbReference type="Proteomes" id="UP000239757"/>
    </source>
</evidence>
<proteinExistence type="predicted"/>
<evidence type="ECO:0000259" key="1">
    <source>
        <dbReference type="SMART" id="SM00575"/>
    </source>
</evidence>
<accession>A0A2P5WXM0</accession>